<keyword evidence="2" id="KW-0547">Nucleotide-binding</keyword>
<dbReference type="GO" id="GO:0005776">
    <property type="term" value="C:autophagosome"/>
    <property type="evidence" value="ECO:0007669"/>
    <property type="project" value="TreeGrafter"/>
</dbReference>
<dbReference type="STRING" id="1166018.FAES_1921"/>
<dbReference type="Proteomes" id="UP000011058">
    <property type="component" value="Chromosome"/>
</dbReference>
<dbReference type="eggNOG" id="COG3266">
    <property type="taxonomic scope" value="Bacteria"/>
</dbReference>
<dbReference type="KEGG" id="fae:FAES_1921"/>
<dbReference type="CDD" id="cd14014">
    <property type="entry name" value="STKc_PknB_like"/>
    <property type="match status" value="1"/>
</dbReference>
<dbReference type="GO" id="GO:0016020">
    <property type="term" value="C:membrane"/>
    <property type="evidence" value="ECO:0007669"/>
    <property type="project" value="TreeGrafter"/>
</dbReference>
<dbReference type="InterPro" id="IPR008271">
    <property type="entry name" value="Ser/Thr_kinase_AS"/>
</dbReference>
<feature type="compositionally biased region" description="Low complexity" evidence="5">
    <location>
        <begin position="379"/>
        <end position="394"/>
    </location>
</feature>
<evidence type="ECO:0000313" key="7">
    <source>
        <dbReference type="EMBL" id="CCG99930.1"/>
    </source>
</evidence>
<evidence type="ECO:0000256" key="1">
    <source>
        <dbReference type="ARBA" id="ARBA00022679"/>
    </source>
</evidence>
<dbReference type="Gene3D" id="1.10.510.10">
    <property type="entry name" value="Transferase(Phosphotransferase) domain 1"/>
    <property type="match status" value="1"/>
</dbReference>
<evidence type="ECO:0000259" key="6">
    <source>
        <dbReference type="PROSITE" id="PS50011"/>
    </source>
</evidence>
<proteinExistence type="predicted"/>
<dbReference type="EC" id="2.7.11.1" evidence="7"/>
<dbReference type="PANTHER" id="PTHR24348">
    <property type="entry name" value="SERINE/THREONINE-PROTEIN KINASE UNC-51-RELATED"/>
    <property type="match status" value="1"/>
</dbReference>
<dbReference type="InterPro" id="IPR011009">
    <property type="entry name" value="Kinase-like_dom_sf"/>
</dbReference>
<name>I0K727_9BACT</name>
<dbReference type="eggNOG" id="COG0515">
    <property type="taxonomic scope" value="Bacteria"/>
</dbReference>
<accession>I0K727</accession>
<dbReference type="Pfam" id="PF00069">
    <property type="entry name" value="Pkinase"/>
    <property type="match status" value="1"/>
</dbReference>
<evidence type="ECO:0000313" key="8">
    <source>
        <dbReference type="Proteomes" id="UP000011058"/>
    </source>
</evidence>
<feature type="region of interest" description="Disordered" evidence="5">
    <location>
        <begin position="563"/>
        <end position="585"/>
    </location>
</feature>
<dbReference type="EMBL" id="HE796683">
    <property type="protein sequence ID" value="CCG99930.1"/>
    <property type="molecule type" value="Genomic_DNA"/>
</dbReference>
<keyword evidence="7" id="KW-0723">Serine/threonine-protein kinase</keyword>
<dbReference type="HOGENOM" id="CLU_368721_0_0_10"/>
<keyword evidence="8" id="KW-1185">Reference proteome</keyword>
<feature type="domain" description="Protein kinase" evidence="6">
    <location>
        <begin position="29"/>
        <end position="309"/>
    </location>
</feature>
<evidence type="ECO:0000256" key="4">
    <source>
        <dbReference type="ARBA" id="ARBA00022840"/>
    </source>
</evidence>
<feature type="compositionally biased region" description="Pro residues" evidence="5">
    <location>
        <begin position="568"/>
        <end position="585"/>
    </location>
</feature>
<keyword evidence="1 7" id="KW-0808">Transferase</keyword>
<feature type="region of interest" description="Disordered" evidence="5">
    <location>
        <begin position="361"/>
        <end position="523"/>
    </location>
</feature>
<dbReference type="SMART" id="SM00220">
    <property type="entry name" value="S_TKc"/>
    <property type="match status" value="1"/>
</dbReference>
<dbReference type="PROSITE" id="PS00108">
    <property type="entry name" value="PROTEIN_KINASE_ST"/>
    <property type="match status" value="1"/>
</dbReference>
<dbReference type="GO" id="GO:0004674">
    <property type="term" value="F:protein serine/threonine kinase activity"/>
    <property type="evidence" value="ECO:0007669"/>
    <property type="project" value="UniProtKB-KW"/>
</dbReference>
<sequence length="755" mass="85295">MNVSLTHYVVEYRKQQFETYEAFTQQFSCDYSQPLARGGHGEIYRGVDLETNEEVAIKRRLYSPDSDLITLEKEFTHTQALPPNRFVVRYVYYGRYATPFGTFEFLVMKFYRDGNLTHNALPWHQLTEAQQRRFTEEFLKGLAHLHRHQVIHRDIKPENILLVKYIDADGAAYRPVIADFGISKLLSENPEAHTLMQNSMRVGTVTYMAPEQLRSQSLSYNADLWAFGIILYEIITGKYMIARRSFPDLQREEAYTFWRNADEQRYPADMEAIPEPYQQIIRRCLLADPTERVQSTDELLALLSIQPQLIEADKLIKAGQLAEAVEQLEAIESRASLPSVGQKLNELRLQLALAKPVEPLEPDVPIADRPVDFDDDAFDSVSLPPVEPVSVLPEQAQPRPTYPADDDDQRTQQFTEQLDPIWPTPAEKIPVSPLASFNVPEPVRVTPEPEVRSTKKGTKKTSQPAEATPVVAEVATPTPDEPFADLDVPTPDRPADFFVDEEPVAEQPEATLPDERPLTLTEPLDDVNTDTAEAAPDQADTALAQAAPATPDVAVEDVPAQRDVADPVFPPPQPPAKPPVPPREPWPVREWVGDLRDQSKGLYNRLKTQRNTRMISLAGLALILASVLIYSSGPTENNAPARQTSPVVSEDYRKALKLFKAYQVVYEKTGELNPYLWSFVHCNPDYDDSLVNSAVIRAKAMVNYTQSLFPEHEANLTGFKRQEMKHMLVSKIGWEQLPHDPNCAPGQLIENEQNK</sequence>
<dbReference type="GO" id="GO:0005829">
    <property type="term" value="C:cytosol"/>
    <property type="evidence" value="ECO:0007669"/>
    <property type="project" value="TreeGrafter"/>
</dbReference>
<protein>
    <submittedName>
        <fullName evidence="7">Serine/threonine protein kinase</fullName>
        <ecNumber evidence="7">2.7.11.1</ecNumber>
    </submittedName>
</protein>
<dbReference type="InterPro" id="IPR045269">
    <property type="entry name" value="Atg1-like"/>
</dbReference>
<dbReference type="AlphaFoldDB" id="I0K727"/>
<dbReference type="PROSITE" id="PS50011">
    <property type="entry name" value="PROTEIN_KINASE_DOM"/>
    <property type="match status" value="1"/>
</dbReference>
<dbReference type="PANTHER" id="PTHR24348:SF22">
    <property type="entry name" value="NON-SPECIFIC SERINE_THREONINE PROTEIN KINASE"/>
    <property type="match status" value="1"/>
</dbReference>
<gene>
    <name evidence="7" type="primary">ppkA</name>
    <name evidence="7" type="ORF">FAES_1921</name>
</gene>
<dbReference type="GO" id="GO:0005524">
    <property type="term" value="F:ATP binding"/>
    <property type="evidence" value="ECO:0007669"/>
    <property type="project" value="UniProtKB-KW"/>
</dbReference>
<evidence type="ECO:0000256" key="3">
    <source>
        <dbReference type="ARBA" id="ARBA00022777"/>
    </source>
</evidence>
<keyword evidence="3 7" id="KW-0418">Kinase</keyword>
<dbReference type="InterPro" id="IPR000719">
    <property type="entry name" value="Prot_kinase_dom"/>
</dbReference>
<dbReference type="GO" id="GO:0000407">
    <property type="term" value="C:phagophore assembly site"/>
    <property type="evidence" value="ECO:0007669"/>
    <property type="project" value="TreeGrafter"/>
</dbReference>
<reference evidence="7 8" key="1">
    <citation type="journal article" date="2012" name="J. Bacteriol.">
        <title>Genome Sequence of Fibrella aestuarina BUZ 2T, a Filamentous Marine Bacterium.</title>
        <authorList>
            <person name="Filippini M."/>
            <person name="Qi W."/>
            <person name="Blom J."/>
            <person name="Goesmann A."/>
            <person name="Smits T.H."/>
            <person name="Bagheri H.C."/>
        </authorList>
    </citation>
    <scope>NUCLEOTIDE SEQUENCE [LARGE SCALE GENOMIC DNA]</scope>
    <source>
        <strain evidence="8">BUZ 2T</strain>
    </source>
</reference>
<keyword evidence="4" id="KW-0067">ATP-binding</keyword>
<organism evidence="7 8">
    <name type="scientific">Fibrella aestuarina BUZ 2</name>
    <dbReference type="NCBI Taxonomy" id="1166018"/>
    <lineage>
        <taxon>Bacteria</taxon>
        <taxon>Pseudomonadati</taxon>
        <taxon>Bacteroidota</taxon>
        <taxon>Cytophagia</taxon>
        <taxon>Cytophagales</taxon>
        <taxon>Spirosomataceae</taxon>
        <taxon>Fibrella</taxon>
    </lineage>
</organism>
<dbReference type="SUPFAM" id="SSF56112">
    <property type="entry name" value="Protein kinase-like (PK-like)"/>
    <property type="match status" value="1"/>
</dbReference>
<evidence type="ECO:0000256" key="5">
    <source>
        <dbReference type="SAM" id="MobiDB-lite"/>
    </source>
</evidence>
<evidence type="ECO:0000256" key="2">
    <source>
        <dbReference type="ARBA" id="ARBA00022741"/>
    </source>
</evidence>
<feature type="compositionally biased region" description="Low complexity" evidence="5">
    <location>
        <begin position="464"/>
        <end position="478"/>
    </location>
</feature>